<sequence length="92" mass="10072">MGPTPQRSIPFCPGLELDGSGLRDVTPGDVAKIRVWADYVVENGKMKAIVCNLLKAYFLGKGDLAEQIAESRSRADEELRTIPIGWSPEGRI</sequence>
<organism evidence="1 2">
    <name type="scientific">Sporothrix stenoceras</name>
    <dbReference type="NCBI Taxonomy" id="5173"/>
    <lineage>
        <taxon>Eukaryota</taxon>
        <taxon>Fungi</taxon>
        <taxon>Dikarya</taxon>
        <taxon>Ascomycota</taxon>
        <taxon>Pezizomycotina</taxon>
        <taxon>Sordariomycetes</taxon>
        <taxon>Sordariomycetidae</taxon>
        <taxon>Ophiostomatales</taxon>
        <taxon>Ophiostomataceae</taxon>
        <taxon>Sporothrix</taxon>
    </lineage>
</organism>
<name>A0ABR3ZDY2_9PEZI</name>
<evidence type="ECO:0000313" key="2">
    <source>
        <dbReference type="Proteomes" id="UP001583186"/>
    </source>
</evidence>
<keyword evidence="2" id="KW-1185">Reference proteome</keyword>
<dbReference type="Proteomes" id="UP001583186">
    <property type="component" value="Unassembled WGS sequence"/>
</dbReference>
<dbReference type="EMBL" id="JAWCUI010000014">
    <property type="protein sequence ID" value="KAL1898853.1"/>
    <property type="molecule type" value="Genomic_DNA"/>
</dbReference>
<comment type="caution">
    <text evidence="1">The sequence shown here is derived from an EMBL/GenBank/DDBJ whole genome shotgun (WGS) entry which is preliminary data.</text>
</comment>
<gene>
    <name evidence="1" type="ORF">Sste5346_003263</name>
</gene>
<evidence type="ECO:0000313" key="1">
    <source>
        <dbReference type="EMBL" id="KAL1898853.1"/>
    </source>
</evidence>
<accession>A0ABR3ZDY2</accession>
<protein>
    <submittedName>
        <fullName evidence="1">Uncharacterized protein</fullName>
    </submittedName>
</protein>
<proteinExistence type="predicted"/>
<reference evidence="1 2" key="1">
    <citation type="journal article" date="2024" name="IMA Fungus">
        <title>IMA Genome - F19 : A genome assembly and annotation guide to empower mycologists, including annotated draft genome sequences of Ceratocystis pirilliformis, Diaporthe australafricana, Fusarium ophioides, Paecilomyces lecythidis, and Sporothrix stenoceras.</title>
        <authorList>
            <person name="Aylward J."/>
            <person name="Wilson A.M."/>
            <person name="Visagie C.M."/>
            <person name="Spraker J."/>
            <person name="Barnes I."/>
            <person name="Buitendag C."/>
            <person name="Ceriani C."/>
            <person name="Del Mar Angel L."/>
            <person name="du Plessis D."/>
            <person name="Fuchs T."/>
            <person name="Gasser K."/>
            <person name="Kramer D."/>
            <person name="Li W."/>
            <person name="Munsamy K."/>
            <person name="Piso A."/>
            <person name="Price J.L."/>
            <person name="Sonnekus B."/>
            <person name="Thomas C."/>
            <person name="van der Nest A."/>
            <person name="van Dijk A."/>
            <person name="van Heerden A."/>
            <person name="van Vuuren N."/>
            <person name="Yilmaz N."/>
            <person name="Duong T.A."/>
            <person name="van der Merwe N.A."/>
            <person name="Wingfield M.J."/>
            <person name="Wingfield B.D."/>
        </authorList>
    </citation>
    <scope>NUCLEOTIDE SEQUENCE [LARGE SCALE GENOMIC DNA]</scope>
    <source>
        <strain evidence="1 2">CMW 5346</strain>
    </source>
</reference>